<dbReference type="EMBL" id="CP033235">
    <property type="protein sequence ID" value="AZF67673.1"/>
    <property type="molecule type" value="Genomic_DNA"/>
</dbReference>
<evidence type="ECO:0000313" key="23">
    <source>
        <dbReference type="Proteomes" id="UP000273194"/>
    </source>
</evidence>
<dbReference type="EMBL" id="CP033238">
    <property type="protein sequence ID" value="AZF75537.1"/>
    <property type="molecule type" value="Genomic_DNA"/>
</dbReference>
<feature type="transmembrane region" description="Helical" evidence="5">
    <location>
        <begin position="198"/>
        <end position="220"/>
    </location>
</feature>
<name>A0A0E3K739_SACSO</name>
<dbReference type="PANTHER" id="PTHR43879">
    <property type="entry name" value="ABC TRANSPORTER PERMEASE PROTEIN"/>
    <property type="match status" value="1"/>
</dbReference>
<evidence type="ECO:0000256" key="5">
    <source>
        <dbReference type="RuleBase" id="RU363032"/>
    </source>
</evidence>
<comment type="similarity">
    <text evidence="5">Belongs to the binding-protein-dependent transport system permease family.</text>
</comment>
<dbReference type="InterPro" id="IPR000515">
    <property type="entry name" value="MetI-like"/>
</dbReference>
<reference evidence="21 22" key="2">
    <citation type="journal article" date="2018" name="Proc. Natl. Acad. Sci. U.S.A.">
        <title>Nonmutational mechanism of inheritance in the Archaeon Sulfolobus solfataricus.</title>
        <authorList>
            <person name="Payne S."/>
            <person name="McCarthy S."/>
            <person name="Johnson T."/>
            <person name="North E."/>
            <person name="Blum P."/>
        </authorList>
    </citation>
    <scope>NUCLEOTIDE SEQUENCE [LARGE SCALE GENOMIC DNA]</scope>
    <source>
        <strain evidence="11 21">SARC-H</strain>
        <strain evidence="12 25">SARC-I</strain>
        <strain evidence="14 26">SARC-N</strain>
        <strain evidence="15 27">SARC-O</strain>
        <strain evidence="16 22">SUL120</strain>
        <strain evidence="10 23">SULG</strain>
        <strain evidence="13 24">SULM</strain>
    </source>
</reference>
<evidence type="ECO:0000313" key="13">
    <source>
        <dbReference type="EMBL" id="AZF75537.1"/>
    </source>
</evidence>
<dbReference type="InterPro" id="IPR035906">
    <property type="entry name" value="MetI-like_sf"/>
</dbReference>
<dbReference type="AlphaFoldDB" id="A0A0E3K739"/>
<dbReference type="Proteomes" id="UP000269431">
    <property type="component" value="Chromosome"/>
</dbReference>
<evidence type="ECO:0000256" key="1">
    <source>
        <dbReference type="ARBA" id="ARBA00004141"/>
    </source>
</evidence>
<reference evidence="17 28" key="4">
    <citation type="journal article" date="2020" name="Nat. Commun.">
        <title>The structures of two archaeal type IV pili illuminate evolutionary relationships.</title>
        <authorList>
            <person name="Wang F."/>
            <person name="Baquero D.P."/>
            <person name="Su Z."/>
            <person name="Beltran L.C."/>
            <person name="Prangishvili D."/>
            <person name="Krupovic M."/>
            <person name="Egelman E.H."/>
        </authorList>
    </citation>
    <scope>NUCLEOTIDE SEQUENCE [LARGE SCALE GENOMIC DNA]</scope>
    <source>
        <strain evidence="17 28">POZ149</strain>
    </source>
</reference>
<evidence type="ECO:0000259" key="6">
    <source>
        <dbReference type="PROSITE" id="PS50928"/>
    </source>
</evidence>
<dbReference type="Proteomes" id="UP000282269">
    <property type="component" value="Chromosome"/>
</dbReference>
<evidence type="ECO:0000256" key="2">
    <source>
        <dbReference type="ARBA" id="ARBA00022692"/>
    </source>
</evidence>
<dbReference type="EMBL" id="CP011055">
    <property type="protein sequence ID" value="AKA73205.1"/>
    <property type="molecule type" value="Genomic_DNA"/>
</dbReference>
<gene>
    <name evidence="17" type="ORF">HFC64_10585</name>
    <name evidence="9" type="ORF">SULA_0845</name>
    <name evidence="7" type="ORF">SULB_0847</name>
    <name evidence="8" type="ORF">SULC_0846</name>
    <name evidence="10" type="ORF">SULG_04110</name>
    <name evidence="11" type="ORF">SULH_04110</name>
    <name evidence="12" type="ORF">SULI_04110</name>
    <name evidence="13" type="ORF">SULM_04110</name>
    <name evidence="14" type="ORF">SULN_04110</name>
    <name evidence="15" type="ORF">SULO_04120</name>
    <name evidence="16" type="ORF">SULZ_04355</name>
</gene>
<evidence type="ECO:0000313" key="8">
    <source>
        <dbReference type="EMBL" id="AKA75905.1"/>
    </source>
</evidence>
<dbReference type="Gene3D" id="1.10.3720.10">
    <property type="entry name" value="MetI-like"/>
    <property type="match status" value="1"/>
</dbReference>
<dbReference type="Proteomes" id="UP000267993">
    <property type="component" value="Chromosome"/>
</dbReference>
<dbReference type="RefSeq" id="WP_009990874.1">
    <property type="nucleotide sequence ID" value="NZ_CP011055.2"/>
</dbReference>
<evidence type="ECO:0000313" key="9">
    <source>
        <dbReference type="EMBL" id="AKA78597.1"/>
    </source>
</evidence>
<feature type="transmembrane region" description="Helical" evidence="5">
    <location>
        <begin position="260"/>
        <end position="282"/>
    </location>
</feature>
<evidence type="ECO:0000313" key="18">
    <source>
        <dbReference type="Proteomes" id="UP000033057"/>
    </source>
</evidence>
<dbReference type="EMBL" id="CP033236">
    <property type="protein sequence ID" value="AZF70293.1"/>
    <property type="molecule type" value="Genomic_DNA"/>
</dbReference>
<dbReference type="Proteomes" id="UP000033057">
    <property type="component" value="Chromosome"/>
</dbReference>
<feature type="transmembrane region" description="Helical" evidence="5">
    <location>
        <begin position="20"/>
        <end position="39"/>
    </location>
</feature>
<reference evidence="7" key="3">
    <citation type="submission" date="2018-10" db="EMBL/GenBank/DDBJ databases">
        <authorList>
            <person name="McCarthy S."/>
            <person name="Gradnigo J."/>
            <person name="Johnson T."/>
            <person name="Payne S."/>
            <person name="Lipzen A."/>
            <person name="Schackwitz W."/>
            <person name="Martin J."/>
            <person name="Moriyama E."/>
            <person name="Blum P."/>
        </authorList>
    </citation>
    <scope>NUCLEOTIDE SEQUENCE</scope>
    <source>
        <strain evidence="7">SARC-B</strain>
        <strain evidence="8">SARC-C</strain>
        <strain evidence="9">SULA</strain>
    </source>
</reference>
<protein>
    <submittedName>
        <fullName evidence="7">Carbohydrate ABC transporter permease</fullName>
    </submittedName>
</protein>
<dbReference type="EMBL" id="CP033237">
    <property type="protein sequence ID" value="AZF72913.1"/>
    <property type="molecule type" value="Genomic_DNA"/>
</dbReference>
<evidence type="ECO:0000313" key="17">
    <source>
        <dbReference type="EMBL" id="QPG50185.1"/>
    </source>
</evidence>
<dbReference type="EMBL" id="CP011056">
    <property type="protein sequence ID" value="AKA75905.1"/>
    <property type="molecule type" value="Genomic_DNA"/>
</dbReference>
<evidence type="ECO:0000313" key="19">
    <source>
        <dbReference type="Proteomes" id="UP000033085"/>
    </source>
</evidence>
<dbReference type="KEGG" id="ssol:SULB_0847"/>
<accession>A0A0E3K739</accession>
<dbReference type="NCBIfam" id="NF040932">
    <property type="entry name" value="ABC_arch_GlcU"/>
    <property type="match status" value="1"/>
</dbReference>
<dbReference type="Proteomes" id="UP000275843">
    <property type="component" value="Chromosome"/>
</dbReference>
<keyword evidence="4 5" id="KW-0472">Membrane</keyword>
<dbReference type="InterPro" id="IPR054927">
    <property type="entry name" value="GlcU_transporter"/>
</dbReference>
<evidence type="ECO:0000313" key="28">
    <source>
        <dbReference type="Proteomes" id="UP000594632"/>
    </source>
</evidence>
<evidence type="ECO:0000313" key="24">
    <source>
        <dbReference type="Proteomes" id="UP000273443"/>
    </source>
</evidence>
<dbReference type="GO" id="GO:0005886">
    <property type="term" value="C:plasma membrane"/>
    <property type="evidence" value="ECO:0007669"/>
    <property type="project" value="UniProtKB-SubCell"/>
</dbReference>
<dbReference type="PROSITE" id="PS50928">
    <property type="entry name" value="ABC_TM1"/>
    <property type="match status" value="1"/>
</dbReference>
<dbReference type="Proteomes" id="UP000273443">
    <property type="component" value="Chromosome"/>
</dbReference>
<keyword evidence="3 5" id="KW-1133">Transmembrane helix</keyword>
<feature type="domain" description="ABC transmembrane type-1" evidence="6">
    <location>
        <begin position="83"/>
        <end position="277"/>
    </location>
</feature>
<evidence type="ECO:0000256" key="3">
    <source>
        <dbReference type="ARBA" id="ARBA00022989"/>
    </source>
</evidence>
<feature type="transmembrane region" description="Helical" evidence="5">
    <location>
        <begin position="121"/>
        <end position="142"/>
    </location>
</feature>
<dbReference type="KEGG" id="ssof:SULC_0846"/>
<organism evidence="7 19">
    <name type="scientific">Saccharolobus solfataricus</name>
    <name type="common">Sulfolobus solfataricus</name>
    <dbReference type="NCBI Taxonomy" id="2287"/>
    <lineage>
        <taxon>Archaea</taxon>
        <taxon>Thermoproteota</taxon>
        <taxon>Thermoprotei</taxon>
        <taxon>Sulfolobales</taxon>
        <taxon>Sulfolobaceae</taxon>
        <taxon>Saccharolobus</taxon>
    </lineage>
</organism>
<sequence length="295" mass="32545">MERSVSKGSYITSSIKYALLEIIAAILVIMWLVPLYAMILGGLKSNLEAASTPILLPPSKPSLDAYAFAWFGYATIPGLEPTLLRYLLVAIPSVLLSVVIGTMTAYFFFVLSEKHGIISNGLFSIMALATFLPIETVTFPLIELETSLNVYNTYIGLIFAMLIFYVPTSALLMSIFLPVVPKYLIESARMDGAGDWTILWRVVFPLIFPGFLSTLIFVFLQIWNEFFIPLILTNTPNMLMLPVAARFYTAAYALIYNRSFAAGVISSLIPLIIFIFLGRYFIRGLAALGGGAKGV</sequence>
<evidence type="ECO:0000313" key="16">
    <source>
        <dbReference type="EMBL" id="AZF83389.1"/>
    </source>
</evidence>
<evidence type="ECO:0000313" key="25">
    <source>
        <dbReference type="Proteomes" id="UP000275843"/>
    </source>
</evidence>
<evidence type="ECO:0000313" key="11">
    <source>
        <dbReference type="EMBL" id="AZF70293.1"/>
    </source>
</evidence>
<evidence type="ECO:0000313" key="26">
    <source>
        <dbReference type="Proteomes" id="UP000278715"/>
    </source>
</evidence>
<evidence type="ECO:0000313" key="22">
    <source>
        <dbReference type="Proteomes" id="UP000269431"/>
    </source>
</evidence>
<feature type="transmembrane region" description="Helical" evidence="5">
    <location>
        <begin position="154"/>
        <end position="177"/>
    </location>
</feature>
<evidence type="ECO:0000313" key="21">
    <source>
        <dbReference type="Proteomes" id="UP000267993"/>
    </source>
</evidence>
<dbReference type="Pfam" id="PF00528">
    <property type="entry name" value="BPD_transp_1"/>
    <property type="match status" value="1"/>
</dbReference>
<dbReference type="EMBL" id="CP033240">
    <property type="protein sequence ID" value="AZF80750.1"/>
    <property type="molecule type" value="Genomic_DNA"/>
</dbReference>
<evidence type="ECO:0000313" key="27">
    <source>
        <dbReference type="Proteomes" id="UP000282269"/>
    </source>
</evidence>
<dbReference type="OMA" id="QMFPIAV"/>
<dbReference type="EMBL" id="CP033239">
    <property type="protein sequence ID" value="AZF78145.1"/>
    <property type="molecule type" value="Genomic_DNA"/>
</dbReference>
<feature type="transmembrane region" description="Helical" evidence="5">
    <location>
        <begin position="226"/>
        <end position="248"/>
    </location>
</feature>
<keyword evidence="2 5" id="KW-0812">Transmembrane</keyword>
<dbReference type="EMBL" id="CP050869">
    <property type="protein sequence ID" value="QPG50185.1"/>
    <property type="molecule type" value="Genomic_DNA"/>
</dbReference>
<dbReference type="Proteomes" id="UP000594632">
    <property type="component" value="Chromosome"/>
</dbReference>
<dbReference type="Proteomes" id="UP000273194">
    <property type="component" value="Chromosome"/>
</dbReference>
<evidence type="ECO:0000313" key="12">
    <source>
        <dbReference type="EMBL" id="AZF72913.1"/>
    </source>
</evidence>
<proteinExistence type="inferred from homology"/>
<evidence type="ECO:0000313" key="14">
    <source>
        <dbReference type="EMBL" id="AZF78145.1"/>
    </source>
</evidence>
<dbReference type="Proteomes" id="UP000033085">
    <property type="component" value="Chromosome"/>
</dbReference>
<feature type="transmembrane region" description="Helical" evidence="5">
    <location>
        <begin position="86"/>
        <end position="109"/>
    </location>
</feature>
<dbReference type="Proteomes" id="UP000278715">
    <property type="component" value="Chromosome"/>
</dbReference>
<dbReference type="Proteomes" id="UP000033106">
    <property type="component" value="Chromosome"/>
</dbReference>
<dbReference type="GO" id="GO:0055085">
    <property type="term" value="P:transmembrane transport"/>
    <property type="evidence" value="ECO:0007669"/>
    <property type="project" value="InterPro"/>
</dbReference>
<evidence type="ECO:0000313" key="10">
    <source>
        <dbReference type="EMBL" id="AZF67673.1"/>
    </source>
</evidence>
<reference evidence="18 19" key="1">
    <citation type="journal article" date="2015" name="Genome Announc.">
        <title>Complete Genome Sequence of Sulfolobus solfataricus Strain 98/2 and Evolved Derivatives.</title>
        <authorList>
            <person name="McCarthy S."/>
            <person name="Gradnigo J."/>
            <person name="Johnson T."/>
            <person name="Payne S."/>
            <person name="Lipzen A."/>
            <person name="Martin J."/>
            <person name="Schackwitz W."/>
            <person name="Moriyama E."/>
            <person name="Blum P."/>
        </authorList>
    </citation>
    <scope>NUCLEOTIDE SEQUENCE [LARGE SCALE GENOMIC DNA]</scope>
    <source>
        <strain evidence="18">98/2 SULC</strain>
        <strain evidence="7">SARC-B</strain>
        <strain evidence="8">SARC-C</strain>
        <strain evidence="9 20">SULA</strain>
        <strain evidence="19">SULB</strain>
    </source>
</reference>
<dbReference type="SUPFAM" id="SSF161098">
    <property type="entry name" value="MetI-like"/>
    <property type="match status" value="1"/>
</dbReference>
<dbReference type="EMBL" id="CP033241">
    <property type="protein sequence ID" value="AZF83389.1"/>
    <property type="molecule type" value="Genomic_DNA"/>
</dbReference>
<dbReference type="GeneID" id="15298680"/>
<evidence type="ECO:0000313" key="15">
    <source>
        <dbReference type="EMBL" id="AZF80750.1"/>
    </source>
</evidence>
<dbReference type="KEGG" id="ssoa:SULA_0845"/>
<dbReference type="CDD" id="cd06261">
    <property type="entry name" value="TM_PBP2"/>
    <property type="match status" value="1"/>
</dbReference>
<dbReference type="PANTHER" id="PTHR43879:SF1">
    <property type="entry name" value="GLUCOSE IMPORT SYSTEM PERMEASE PROTEIN GLCU"/>
    <property type="match status" value="1"/>
</dbReference>
<evidence type="ECO:0000313" key="7">
    <source>
        <dbReference type="EMBL" id="AKA73205.1"/>
    </source>
</evidence>
<keyword evidence="5" id="KW-0813">Transport</keyword>
<evidence type="ECO:0000256" key="4">
    <source>
        <dbReference type="ARBA" id="ARBA00023136"/>
    </source>
</evidence>
<dbReference type="EMBL" id="CP011057">
    <property type="protein sequence ID" value="AKA78597.1"/>
    <property type="molecule type" value="Genomic_DNA"/>
</dbReference>
<evidence type="ECO:0000313" key="20">
    <source>
        <dbReference type="Proteomes" id="UP000033106"/>
    </source>
</evidence>
<dbReference type="PATRIC" id="fig|2287.6.peg.894"/>
<comment type="subcellular location">
    <subcellularLocation>
        <location evidence="5">Cell membrane</location>
        <topology evidence="5">Multi-pass membrane protein</topology>
    </subcellularLocation>
    <subcellularLocation>
        <location evidence="1">Membrane</location>
        <topology evidence="1">Multi-pass membrane protein</topology>
    </subcellularLocation>
</comment>